<feature type="compositionally biased region" description="Polar residues" evidence="1">
    <location>
        <begin position="886"/>
        <end position="895"/>
    </location>
</feature>
<dbReference type="RefSeq" id="XP_009037721.1">
    <property type="nucleotide sequence ID" value="XM_009039473.1"/>
</dbReference>
<feature type="compositionally biased region" description="Acidic residues" evidence="1">
    <location>
        <begin position="369"/>
        <end position="378"/>
    </location>
</feature>
<dbReference type="GeneID" id="20224965"/>
<feature type="compositionally biased region" description="Low complexity" evidence="1">
    <location>
        <begin position="324"/>
        <end position="334"/>
    </location>
</feature>
<dbReference type="Proteomes" id="UP000002729">
    <property type="component" value="Unassembled WGS sequence"/>
</dbReference>
<proteinExistence type="predicted"/>
<feature type="region of interest" description="Disordered" evidence="1">
    <location>
        <begin position="68"/>
        <end position="103"/>
    </location>
</feature>
<feature type="region of interest" description="Disordered" evidence="1">
    <location>
        <begin position="1"/>
        <end position="26"/>
    </location>
</feature>
<feature type="region of interest" description="Disordered" evidence="1">
    <location>
        <begin position="300"/>
        <end position="398"/>
    </location>
</feature>
<feature type="region of interest" description="Disordered" evidence="1">
    <location>
        <begin position="432"/>
        <end position="724"/>
    </location>
</feature>
<dbReference type="EMBL" id="GL833130">
    <property type="protein sequence ID" value="EGB07735.1"/>
    <property type="molecule type" value="Genomic_DNA"/>
</dbReference>
<accession>F0YB81</accession>
<reference evidence="2 3" key="1">
    <citation type="journal article" date="2011" name="Proc. Natl. Acad. Sci. U.S.A.">
        <title>Niche of harmful alga Aureococcus anophagefferens revealed through ecogenomics.</title>
        <authorList>
            <person name="Gobler C.J."/>
            <person name="Berry D.L."/>
            <person name="Dyhrman S.T."/>
            <person name="Wilhelm S.W."/>
            <person name="Salamov A."/>
            <person name="Lobanov A.V."/>
            <person name="Zhang Y."/>
            <person name="Collier J.L."/>
            <person name="Wurch L.L."/>
            <person name="Kustka A.B."/>
            <person name="Dill B.D."/>
            <person name="Shah M."/>
            <person name="VerBerkmoes N.C."/>
            <person name="Kuo A."/>
            <person name="Terry A."/>
            <person name="Pangilinan J."/>
            <person name="Lindquist E.A."/>
            <person name="Lucas S."/>
            <person name="Paulsen I.T."/>
            <person name="Hattenrath-Lehmann T.K."/>
            <person name="Talmage S.C."/>
            <person name="Walker E.A."/>
            <person name="Koch F."/>
            <person name="Burson A.M."/>
            <person name="Marcoval M.A."/>
            <person name="Tang Y.Z."/>
            <person name="Lecleir G.R."/>
            <person name="Coyne K.J."/>
            <person name="Berg G.M."/>
            <person name="Bertrand E.M."/>
            <person name="Saito M.A."/>
            <person name="Gladyshev V.N."/>
            <person name="Grigoriev I.V."/>
        </authorList>
    </citation>
    <scope>NUCLEOTIDE SEQUENCE [LARGE SCALE GENOMIC DNA]</scope>
    <source>
        <strain evidence="3">CCMP 1984</strain>
    </source>
</reference>
<feature type="region of interest" description="Disordered" evidence="1">
    <location>
        <begin position="865"/>
        <end position="931"/>
    </location>
</feature>
<feature type="compositionally biased region" description="Basic and acidic residues" evidence="1">
    <location>
        <begin position="712"/>
        <end position="721"/>
    </location>
</feature>
<sequence>MEPGQPDPGVPPPVDVPDAGSPVAEEAYTPVAVAEAELHKKGEEAHYAALELADAAVAADYGAAAGGELPPDYPDNPDYAPEAYGGGAPPPGAVPPAGYAPPGGEQWTPRSYAMAAAHAEMQQAAIEHHMMESMMAEAMMREHIHAEMERAAATGQDVVLTPRSYEIAMSMHQEQMMDQGVAPMEQMVAPAGATPRLSPRDPAIVSPDMADLPSDVVRLNTDGSFDISHQPLVDFDAVAAPPAPVNGAAADAAADAGAAAPVDDEPVVLDDEPVVLDDEPVVLDDEPVVLADAAAPPAVALDASPASEPDRADFASPPPPDHSPPASVAPADSDLQSTAKTLASPGSDASEPAAARFDEPAEPAASDEPPPEEAAEPEPEGRASFGLAARDPEAAAEEATMAAFGENPEEDAAMMAAIGVDPEDRAALIAAANAEIGRGEPEARDEPEEPAAALRWDDAAEPPAALRWDAAPAEPPLRHDLGDDAGAPGPGVDAAAARERPKGVERAPQGGSPRRVDRGRGGDEAFKDGDLKESSPTSVTSPLHRERDESPRRARFAAEVSSPKPRKARFGTPPPRDDDAREARVKVAGGTPPPGGRKARFASPPPADDDDARESPQPDASELHERRRARFDDEPPPRGVQFESGKKKKRKARKSPRFPDDAMATRPAGQSQTPGNPEDPDAAPIVQVQFFAAPEAVEEAAKRKAANRAKRRAQEEAEAKSLRARGRLSVLEARLAALERDAAEKRGDDSASPAKRRSRGSSPRSAVDVEQSASDLSAATTDGGGARAASADDDVRDGFLLAFLVASGVDAPRAVRAAARLRDANCGDLASFAAISSATLHAVLHAAGLRSHEIRQLLRSAKLARSALRSSPRKRLPKIRDKNLRSKSAQDQASSAYGRGVKPSIDPTSWAKKRKEQVLSAERRRKIRQTE</sequence>
<dbReference type="KEGG" id="aaf:AURANDRAFT_64722"/>
<keyword evidence="3" id="KW-1185">Reference proteome</keyword>
<feature type="region of interest" description="Disordered" evidence="1">
    <location>
        <begin position="739"/>
        <end position="791"/>
    </location>
</feature>
<evidence type="ECO:0000256" key="1">
    <source>
        <dbReference type="SAM" id="MobiDB-lite"/>
    </source>
</evidence>
<dbReference type="OMA" id="CKEAHAG"/>
<feature type="compositionally biased region" description="Basic and acidic residues" evidence="1">
    <location>
        <begin position="739"/>
        <end position="749"/>
    </location>
</feature>
<feature type="compositionally biased region" description="Basic and acidic residues" evidence="1">
    <location>
        <begin position="575"/>
        <end position="585"/>
    </location>
</feature>
<feature type="compositionally biased region" description="Basic and acidic residues" evidence="1">
    <location>
        <begin position="543"/>
        <end position="552"/>
    </location>
</feature>
<name>F0YB81_AURAN</name>
<dbReference type="AlphaFoldDB" id="F0YB81"/>
<feature type="compositionally biased region" description="Pro residues" evidence="1">
    <location>
        <begin position="1"/>
        <end position="15"/>
    </location>
</feature>
<feature type="compositionally biased region" description="Low complexity" evidence="1">
    <location>
        <begin position="484"/>
        <end position="495"/>
    </location>
</feature>
<evidence type="ECO:0000313" key="2">
    <source>
        <dbReference type="EMBL" id="EGB07735.1"/>
    </source>
</evidence>
<evidence type="ECO:0000313" key="3">
    <source>
        <dbReference type="Proteomes" id="UP000002729"/>
    </source>
</evidence>
<dbReference type="InParanoid" id="F0YB81"/>
<protein>
    <submittedName>
        <fullName evidence="2">Uncharacterized protein</fullName>
    </submittedName>
</protein>
<organism evidence="3">
    <name type="scientific">Aureococcus anophagefferens</name>
    <name type="common">Harmful bloom alga</name>
    <dbReference type="NCBI Taxonomy" id="44056"/>
    <lineage>
        <taxon>Eukaryota</taxon>
        <taxon>Sar</taxon>
        <taxon>Stramenopiles</taxon>
        <taxon>Ochrophyta</taxon>
        <taxon>Pelagophyceae</taxon>
        <taxon>Pelagomonadales</taxon>
        <taxon>Pelagomonadaceae</taxon>
        <taxon>Aureococcus</taxon>
    </lineage>
</organism>
<feature type="compositionally biased region" description="Basic residues" evidence="1">
    <location>
        <begin position="646"/>
        <end position="656"/>
    </location>
</feature>
<feature type="compositionally biased region" description="Basic and acidic residues" evidence="1">
    <location>
        <begin position="514"/>
        <end position="533"/>
    </location>
</feature>
<gene>
    <name evidence="2" type="ORF">AURANDRAFT_64722</name>
</gene>
<feature type="compositionally biased region" description="Basic and acidic residues" evidence="1">
    <location>
        <begin position="496"/>
        <end position="505"/>
    </location>
</feature>
<feature type="compositionally biased region" description="Low complexity" evidence="1">
    <location>
        <begin position="68"/>
        <end position="83"/>
    </location>
</feature>
<feature type="compositionally biased region" description="Basic and acidic residues" evidence="1">
    <location>
        <begin position="613"/>
        <end position="636"/>
    </location>
</feature>